<evidence type="ECO:0000256" key="2">
    <source>
        <dbReference type="ARBA" id="ARBA00022857"/>
    </source>
</evidence>
<dbReference type="AlphaFoldDB" id="A0A9P8BZT9"/>
<dbReference type="Proteomes" id="UP000824998">
    <property type="component" value="Unassembled WGS sequence"/>
</dbReference>
<dbReference type="InterPro" id="IPR036291">
    <property type="entry name" value="NAD(P)-bd_dom_sf"/>
</dbReference>
<dbReference type="SUPFAM" id="SSF51735">
    <property type="entry name" value="NAD(P)-binding Rossmann-fold domains"/>
    <property type="match status" value="1"/>
</dbReference>
<dbReference type="EMBL" id="MU251893">
    <property type="protein sequence ID" value="KAG9228614.1"/>
    <property type="molecule type" value="Genomic_DNA"/>
</dbReference>
<protein>
    <recommendedName>
        <fullName evidence="3">NmrA-like domain-containing protein</fullName>
    </recommendedName>
</protein>
<keyword evidence="5" id="KW-1185">Reference proteome</keyword>
<organism evidence="4 5">
    <name type="scientific">Amylocarpus encephaloides</name>
    <dbReference type="NCBI Taxonomy" id="45428"/>
    <lineage>
        <taxon>Eukaryota</taxon>
        <taxon>Fungi</taxon>
        <taxon>Dikarya</taxon>
        <taxon>Ascomycota</taxon>
        <taxon>Pezizomycotina</taxon>
        <taxon>Leotiomycetes</taxon>
        <taxon>Helotiales</taxon>
        <taxon>Helotiales incertae sedis</taxon>
        <taxon>Amylocarpus</taxon>
    </lineage>
</organism>
<name>A0A9P8BZT9_9HELO</name>
<keyword evidence="2" id="KW-0521">NADP</keyword>
<dbReference type="Pfam" id="PF05368">
    <property type="entry name" value="NmrA"/>
    <property type="match status" value="1"/>
</dbReference>
<dbReference type="PANTHER" id="PTHR42748:SF7">
    <property type="entry name" value="NMRA LIKE REDOX SENSOR 1-RELATED"/>
    <property type="match status" value="1"/>
</dbReference>
<gene>
    <name evidence="4" type="ORF">BJ875DRAFT_477021</name>
</gene>
<evidence type="ECO:0000313" key="4">
    <source>
        <dbReference type="EMBL" id="KAG9228614.1"/>
    </source>
</evidence>
<evidence type="ECO:0000313" key="5">
    <source>
        <dbReference type="Proteomes" id="UP000824998"/>
    </source>
</evidence>
<comment type="similarity">
    <text evidence="1">Belongs to the NmrA-type oxidoreductase family.</text>
</comment>
<reference evidence="4" key="1">
    <citation type="journal article" date="2021" name="IMA Fungus">
        <title>Genomic characterization of three marine fungi, including Emericellopsis atlantica sp. nov. with signatures of a generalist lifestyle and marine biomass degradation.</title>
        <authorList>
            <person name="Hagestad O.C."/>
            <person name="Hou L."/>
            <person name="Andersen J.H."/>
            <person name="Hansen E.H."/>
            <person name="Altermark B."/>
            <person name="Li C."/>
            <person name="Kuhnert E."/>
            <person name="Cox R.J."/>
            <person name="Crous P.W."/>
            <person name="Spatafora J.W."/>
            <person name="Lail K."/>
            <person name="Amirebrahimi M."/>
            <person name="Lipzen A."/>
            <person name="Pangilinan J."/>
            <person name="Andreopoulos W."/>
            <person name="Hayes R.D."/>
            <person name="Ng V."/>
            <person name="Grigoriev I.V."/>
            <person name="Jackson S.A."/>
            <person name="Sutton T.D.S."/>
            <person name="Dobson A.D.W."/>
            <person name="Rama T."/>
        </authorList>
    </citation>
    <scope>NUCLEOTIDE SEQUENCE</scope>
    <source>
        <strain evidence="4">TRa018bII</strain>
    </source>
</reference>
<dbReference type="OrthoDB" id="9997102at2759"/>
<comment type="caution">
    <text evidence="4">The sequence shown here is derived from an EMBL/GenBank/DDBJ whole genome shotgun (WGS) entry which is preliminary data.</text>
</comment>
<proteinExistence type="inferred from homology"/>
<dbReference type="InterPro" id="IPR008030">
    <property type="entry name" value="NmrA-like"/>
</dbReference>
<evidence type="ECO:0000256" key="1">
    <source>
        <dbReference type="ARBA" id="ARBA00006328"/>
    </source>
</evidence>
<dbReference type="GO" id="GO:0005634">
    <property type="term" value="C:nucleus"/>
    <property type="evidence" value="ECO:0007669"/>
    <property type="project" value="TreeGrafter"/>
</dbReference>
<feature type="domain" description="NmrA-like" evidence="3">
    <location>
        <begin position="3"/>
        <end position="246"/>
    </location>
</feature>
<dbReference type="Gene3D" id="3.90.25.10">
    <property type="entry name" value="UDP-galactose 4-epimerase, domain 1"/>
    <property type="match status" value="1"/>
</dbReference>
<dbReference type="PANTHER" id="PTHR42748">
    <property type="entry name" value="NITROGEN METABOLITE REPRESSION PROTEIN NMRA FAMILY MEMBER"/>
    <property type="match status" value="1"/>
</dbReference>
<accession>A0A9P8BZT9</accession>
<evidence type="ECO:0000259" key="3">
    <source>
        <dbReference type="Pfam" id="PF05368"/>
    </source>
</evidence>
<dbReference type="InterPro" id="IPR051164">
    <property type="entry name" value="NmrA-like_oxidored"/>
</dbReference>
<sequence>MTQRTILITGSTGKQGKALIASLLSSQASTCHILALTRSSTSPAAAALLKKHGEDNLTIVEGNLNDEASVRRVFESQKESGGIWGVFCVLAYPGLGKEANGEEAQGKRLASLGQEYGVKCYAYSSAMRAGPKYEDQLKLSGRAKANIEKHCMELGETGLPWVILRPAFFMENFEDYIGSIAVGVMRAGLKEDTALHLIASEDIGHVAAGVFNNPSKYTHKILSLTSEALTMTQLDVAHKKATGKRLPSISSYVAWGIMKLNTSTRKLIEDIERNHDCLISGEYPSHRDEIALANEAFRMKTYAEWKSKEVEADEYQGAWNGVSFTKLVTGRL</sequence>
<dbReference type="Gene3D" id="3.40.50.720">
    <property type="entry name" value="NAD(P)-binding Rossmann-like Domain"/>
    <property type="match status" value="1"/>
</dbReference>